<organism evidence="2 3">
    <name type="scientific">Coccomyxa viridis</name>
    <dbReference type="NCBI Taxonomy" id="1274662"/>
    <lineage>
        <taxon>Eukaryota</taxon>
        <taxon>Viridiplantae</taxon>
        <taxon>Chlorophyta</taxon>
        <taxon>core chlorophytes</taxon>
        <taxon>Trebouxiophyceae</taxon>
        <taxon>Trebouxiophyceae incertae sedis</taxon>
        <taxon>Coccomyxaceae</taxon>
        <taxon>Coccomyxa</taxon>
    </lineage>
</organism>
<gene>
    <name evidence="2" type="primary">g8253</name>
    <name evidence="2" type="ORF">VP750_LOCUS7094</name>
</gene>
<protein>
    <submittedName>
        <fullName evidence="2">G8253 protein</fullName>
    </submittedName>
</protein>
<dbReference type="PANTHER" id="PTHR36074">
    <property type="entry name" value="ISOPENTENYL-DIPHOSPHATE DELTA-ISOMERASE"/>
    <property type="match status" value="1"/>
</dbReference>
<keyword evidence="3" id="KW-1185">Reference proteome</keyword>
<reference evidence="2 3" key="1">
    <citation type="submission" date="2024-06" db="EMBL/GenBank/DDBJ databases">
        <authorList>
            <person name="Kraege A."/>
            <person name="Thomma B."/>
        </authorList>
    </citation>
    <scope>NUCLEOTIDE SEQUENCE [LARGE SCALE GENOMIC DNA]</scope>
</reference>
<evidence type="ECO:0000313" key="2">
    <source>
        <dbReference type="EMBL" id="CAL5225435.1"/>
    </source>
</evidence>
<feature type="region of interest" description="Disordered" evidence="1">
    <location>
        <begin position="270"/>
        <end position="323"/>
    </location>
</feature>
<name>A0ABP1G414_9CHLO</name>
<dbReference type="EMBL" id="CAXHTA020000012">
    <property type="protein sequence ID" value="CAL5225435.1"/>
    <property type="molecule type" value="Genomic_DNA"/>
</dbReference>
<evidence type="ECO:0000256" key="1">
    <source>
        <dbReference type="SAM" id="MobiDB-lite"/>
    </source>
</evidence>
<sequence length="431" mass="47185">MLGLRGLAELSGSFAVAGFAAAFCKPSRTAHAFYVDPAQVIFRDVPYPVKLSSGNLLIPGGTKVYPVGSLLRSPWTSFQPTSLATVFAKNAGLHAVFYLQGYIQHIDRLEEEAREKAVLEGKEPDEAEEVRLPPIPLEDVERLCRAAGKSSVRECTVAHIRRRLELWLHGRVSDQLLWKCLKDVPKSAARKAHRLRRFWHVSQATFCTVQRAYILGQIAEWILSTTLDTLWLLGVPLLPLRWQLRLGVQRPPRPAPQITHLEQALLDVAPGEAPEGVPPSVQQQWRDDQELQEQPQEPVQASEGEQLQPGSQQDEMAQEPTGDDMHALEPIAWSRRSRQVARRAVGNAARVSASLLASSAGAAVASAIYPVGPVVMLAANAADFATAILLTAPELNDWYEGGKPPLLTMAIAALSLGVTILMVEKVGRKSG</sequence>
<accession>A0ABP1G414</accession>
<dbReference type="Proteomes" id="UP001497392">
    <property type="component" value="Unassembled WGS sequence"/>
</dbReference>
<comment type="caution">
    <text evidence="2">The sequence shown here is derived from an EMBL/GenBank/DDBJ whole genome shotgun (WGS) entry which is preliminary data.</text>
</comment>
<dbReference type="PANTHER" id="PTHR36074:SF1">
    <property type="entry name" value="ISOPENTENYL-DIPHOSPHATE DELTA-ISOMERASE"/>
    <property type="match status" value="1"/>
</dbReference>
<feature type="compositionally biased region" description="Polar residues" evidence="1">
    <location>
        <begin position="303"/>
        <end position="315"/>
    </location>
</feature>
<proteinExistence type="predicted"/>
<evidence type="ECO:0000313" key="3">
    <source>
        <dbReference type="Proteomes" id="UP001497392"/>
    </source>
</evidence>